<evidence type="ECO:0000313" key="1">
    <source>
        <dbReference type="EMBL" id="GKV01635.1"/>
    </source>
</evidence>
<reference evidence="1 2" key="1">
    <citation type="journal article" date="2021" name="Commun. Biol.">
        <title>The genome of Shorea leprosula (Dipterocarpaceae) highlights the ecological relevance of drought in aseasonal tropical rainforests.</title>
        <authorList>
            <person name="Ng K.K.S."/>
            <person name="Kobayashi M.J."/>
            <person name="Fawcett J.A."/>
            <person name="Hatakeyama M."/>
            <person name="Paape T."/>
            <person name="Ng C.H."/>
            <person name="Ang C.C."/>
            <person name="Tnah L.H."/>
            <person name="Lee C.T."/>
            <person name="Nishiyama T."/>
            <person name="Sese J."/>
            <person name="O'Brien M.J."/>
            <person name="Copetti D."/>
            <person name="Mohd Noor M.I."/>
            <person name="Ong R.C."/>
            <person name="Putra M."/>
            <person name="Sireger I.Z."/>
            <person name="Indrioko S."/>
            <person name="Kosugi Y."/>
            <person name="Izuno A."/>
            <person name="Isagi Y."/>
            <person name="Lee S.L."/>
            <person name="Shimizu K.K."/>
        </authorList>
    </citation>
    <scope>NUCLEOTIDE SEQUENCE [LARGE SCALE GENOMIC DNA]</scope>
    <source>
        <strain evidence="1">214</strain>
    </source>
</reference>
<dbReference type="Proteomes" id="UP001054252">
    <property type="component" value="Unassembled WGS sequence"/>
</dbReference>
<evidence type="ECO:0000313" key="2">
    <source>
        <dbReference type="Proteomes" id="UP001054252"/>
    </source>
</evidence>
<name>A0AAV5IS15_9ROSI</name>
<accession>A0AAV5IS15</accession>
<organism evidence="1 2">
    <name type="scientific">Rubroshorea leprosula</name>
    <dbReference type="NCBI Taxonomy" id="152421"/>
    <lineage>
        <taxon>Eukaryota</taxon>
        <taxon>Viridiplantae</taxon>
        <taxon>Streptophyta</taxon>
        <taxon>Embryophyta</taxon>
        <taxon>Tracheophyta</taxon>
        <taxon>Spermatophyta</taxon>
        <taxon>Magnoliopsida</taxon>
        <taxon>eudicotyledons</taxon>
        <taxon>Gunneridae</taxon>
        <taxon>Pentapetalae</taxon>
        <taxon>rosids</taxon>
        <taxon>malvids</taxon>
        <taxon>Malvales</taxon>
        <taxon>Dipterocarpaceae</taxon>
        <taxon>Rubroshorea</taxon>
    </lineage>
</organism>
<dbReference type="EMBL" id="BPVZ01000017">
    <property type="protein sequence ID" value="GKV01635.1"/>
    <property type="molecule type" value="Genomic_DNA"/>
</dbReference>
<sequence length="37" mass="4276">MPHLHTLHPHHTILQVISTLDPIHLHHTKVELWTNAG</sequence>
<keyword evidence="2" id="KW-1185">Reference proteome</keyword>
<dbReference type="AlphaFoldDB" id="A0AAV5IS15"/>
<proteinExistence type="predicted"/>
<comment type="caution">
    <text evidence="1">The sequence shown here is derived from an EMBL/GenBank/DDBJ whole genome shotgun (WGS) entry which is preliminary data.</text>
</comment>
<protein>
    <submittedName>
        <fullName evidence="1">Uncharacterized protein</fullName>
    </submittedName>
</protein>
<gene>
    <name evidence="1" type="ORF">SLEP1_g14177</name>
</gene>